<evidence type="ECO:0000313" key="5">
    <source>
        <dbReference type="Proteomes" id="UP001222680"/>
    </source>
</evidence>
<dbReference type="InterPro" id="IPR001173">
    <property type="entry name" value="Glyco_trans_2-like"/>
</dbReference>
<sequence>MKLLSLIIPVYNTEMYLSACLESVFCQRDEDIEIIIVNDGSTDNSLDIIMKYKQNNEFVFIDKSNGGLSSARNSGLSVATGQYIAFLDSDDLWVDSCYMIIKESLQTYNPECLSFSYIPIDTKGNILLQEKSLKSSHKFIKCNPSVMFKKGDWFAWRFIYKSIFFSKIRFDDGRRFEDQLIIPILISQAKQIINHDSPIVKYRKHNTSITSNLKLSDLKDSEFGIVRYIGLYNCSDNKEVWLILLADLYVSHISKCARLYHYNKKIANESYLYINRIIPWKVIFSCNLKALYYLLLRKVAFSRLIKKVKDEVIEHCN</sequence>
<dbReference type="GO" id="GO:0016757">
    <property type="term" value="F:glycosyltransferase activity"/>
    <property type="evidence" value="ECO:0007669"/>
    <property type="project" value="UniProtKB-KW"/>
</dbReference>
<reference evidence="4 5" key="1">
    <citation type="submission" date="2022-02" db="EMBL/GenBank/DDBJ databases">
        <title>Phenotypic, genotypic and serological characterization of Edwardsiella ictaluri from catfish and ornamental fish species.</title>
        <authorList>
            <person name="Rose D."/>
            <person name="Tekedar H.C."/>
            <person name="Waldbieser G.C."/>
            <person name="Aarattuthodi S."/>
            <person name="Griffin M.J."/>
        </authorList>
    </citation>
    <scope>NUCLEOTIDE SEQUENCE [LARGE SCALE GENOMIC DNA]</scope>
    <source>
        <strain evidence="4 5">13 TAL-140 K3</strain>
    </source>
</reference>
<dbReference type="SUPFAM" id="SSF53448">
    <property type="entry name" value="Nucleotide-diphospho-sugar transferases"/>
    <property type="match status" value="1"/>
</dbReference>
<dbReference type="Proteomes" id="UP001222680">
    <property type="component" value="Chromosome"/>
</dbReference>
<dbReference type="RefSeq" id="WP_128574005.1">
    <property type="nucleotide sequence ID" value="NZ_CP106849.1"/>
</dbReference>
<dbReference type="CDD" id="cd00761">
    <property type="entry name" value="Glyco_tranf_GTA_type"/>
    <property type="match status" value="1"/>
</dbReference>
<dbReference type="Gene3D" id="3.90.550.10">
    <property type="entry name" value="Spore Coat Polysaccharide Biosynthesis Protein SpsA, Chain A"/>
    <property type="match status" value="1"/>
</dbReference>
<evidence type="ECO:0000259" key="3">
    <source>
        <dbReference type="Pfam" id="PF00535"/>
    </source>
</evidence>
<proteinExistence type="predicted"/>
<dbReference type="PANTHER" id="PTHR22916">
    <property type="entry name" value="GLYCOSYLTRANSFERASE"/>
    <property type="match status" value="1"/>
</dbReference>
<keyword evidence="5" id="KW-1185">Reference proteome</keyword>
<dbReference type="EMBL" id="CP092014">
    <property type="protein sequence ID" value="WFN95819.1"/>
    <property type="molecule type" value="Genomic_DNA"/>
</dbReference>
<dbReference type="EC" id="2.4.-.-" evidence="4"/>
<name>A0ABY8GE87_EDWIC</name>
<evidence type="ECO:0000313" key="4">
    <source>
        <dbReference type="EMBL" id="WFN95819.1"/>
    </source>
</evidence>
<evidence type="ECO:0000256" key="2">
    <source>
        <dbReference type="ARBA" id="ARBA00022679"/>
    </source>
</evidence>
<dbReference type="PANTHER" id="PTHR22916:SF51">
    <property type="entry name" value="GLYCOSYLTRANSFERASE EPSH-RELATED"/>
    <property type="match status" value="1"/>
</dbReference>
<accession>A0ABY8GE87</accession>
<gene>
    <name evidence="4" type="ORF">MAY91_13175</name>
</gene>
<organism evidence="4 5">
    <name type="scientific">Edwardsiella ictaluri</name>
    <dbReference type="NCBI Taxonomy" id="67780"/>
    <lineage>
        <taxon>Bacteria</taxon>
        <taxon>Pseudomonadati</taxon>
        <taxon>Pseudomonadota</taxon>
        <taxon>Gammaproteobacteria</taxon>
        <taxon>Enterobacterales</taxon>
        <taxon>Hafniaceae</taxon>
        <taxon>Edwardsiella</taxon>
    </lineage>
</organism>
<protein>
    <submittedName>
        <fullName evidence="4">Glycosyltransferase</fullName>
        <ecNumber evidence="4">2.4.-.-</ecNumber>
    </submittedName>
</protein>
<keyword evidence="2 4" id="KW-0808">Transferase</keyword>
<keyword evidence="1 4" id="KW-0328">Glycosyltransferase</keyword>
<dbReference type="Pfam" id="PF00535">
    <property type="entry name" value="Glycos_transf_2"/>
    <property type="match status" value="1"/>
</dbReference>
<feature type="domain" description="Glycosyltransferase 2-like" evidence="3">
    <location>
        <begin position="5"/>
        <end position="129"/>
    </location>
</feature>
<dbReference type="InterPro" id="IPR029044">
    <property type="entry name" value="Nucleotide-diphossugar_trans"/>
</dbReference>
<evidence type="ECO:0000256" key="1">
    <source>
        <dbReference type="ARBA" id="ARBA00022676"/>
    </source>
</evidence>